<dbReference type="EMBL" id="JACIIV010000007">
    <property type="protein sequence ID" value="MBB6227069.1"/>
    <property type="molecule type" value="Genomic_DNA"/>
</dbReference>
<protein>
    <recommendedName>
        <fullName evidence="2">J domain-containing protein</fullName>
    </recommendedName>
</protein>
<evidence type="ECO:0000256" key="1">
    <source>
        <dbReference type="SAM" id="MobiDB-lite"/>
    </source>
</evidence>
<dbReference type="Gene3D" id="1.10.287.110">
    <property type="entry name" value="DnaJ domain"/>
    <property type="match status" value="1"/>
</dbReference>
<dbReference type="Proteomes" id="UP000538147">
    <property type="component" value="Unassembled WGS sequence"/>
</dbReference>
<dbReference type="Pfam" id="PF00226">
    <property type="entry name" value="DnaJ"/>
    <property type="match status" value="1"/>
</dbReference>
<evidence type="ECO:0000313" key="4">
    <source>
        <dbReference type="Proteomes" id="UP000538147"/>
    </source>
</evidence>
<dbReference type="AlphaFoldDB" id="A0A841L2M5"/>
<dbReference type="SMART" id="SM00271">
    <property type="entry name" value="DnaJ"/>
    <property type="match status" value="1"/>
</dbReference>
<feature type="compositionally biased region" description="Basic and acidic residues" evidence="1">
    <location>
        <begin position="1"/>
        <end position="17"/>
    </location>
</feature>
<dbReference type="SUPFAM" id="SSF46565">
    <property type="entry name" value="Chaperone J-domain"/>
    <property type="match status" value="1"/>
</dbReference>
<feature type="region of interest" description="Disordered" evidence="1">
    <location>
        <begin position="1"/>
        <end position="24"/>
    </location>
</feature>
<dbReference type="CDD" id="cd06257">
    <property type="entry name" value="DnaJ"/>
    <property type="match status" value="1"/>
</dbReference>
<accession>A0A841L2M5</accession>
<evidence type="ECO:0000259" key="2">
    <source>
        <dbReference type="PROSITE" id="PS50076"/>
    </source>
</evidence>
<dbReference type="InterPro" id="IPR036869">
    <property type="entry name" value="J_dom_sf"/>
</dbReference>
<sequence length="178" mass="19685">MTRHRRSDDWGFPRWRDYGSGASAPAQVRLCDREGCGNVGDRPAPKSPNRPERWYFCEKHAAEYNAGWDYFAGLSDEEAATRAKEEEGQRHYKRASHWDWGGPGDGSRSRAELDALHALGLDADADMDAAKAAWRTAAKASHPDIAGNDPEAATRFRTVQAAWEVLSAADAARNAARE</sequence>
<dbReference type="PRINTS" id="PR00625">
    <property type="entry name" value="JDOMAIN"/>
</dbReference>
<reference evidence="3 4" key="1">
    <citation type="submission" date="2020-08" db="EMBL/GenBank/DDBJ databases">
        <title>Genomic Encyclopedia of Type Strains, Phase IV (KMG-IV): sequencing the most valuable type-strain genomes for metagenomic binning, comparative biology and taxonomic classification.</title>
        <authorList>
            <person name="Goeker M."/>
        </authorList>
    </citation>
    <scope>NUCLEOTIDE SEQUENCE [LARGE SCALE GENOMIC DNA]</scope>
    <source>
        <strain evidence="3 4">DSM 102189</strain>
    </source>
</reference>
<keyword evidence="4" id="KW-1185">Reference proteome</keyword>
<name>A0A841L2M5_9SPHN</name>
<comment type="caution">
    <text evidence="3">The sequence shown here is derived from an EMBL/GenBank/DDBJ whole genome shotgun (WGS) entry which is preliminary data.</text>
</comment>
<feature type="domain" description="J" evidence="2">
    <location>
        <begin position="114"/>
        <end position="178"/>
    </location>
</feature>
<dbReference type="PROSITE" id="PS50076">
    <property type="entry name" value="DNAJ_2"/>
    <property type="match status" value="1"/>
</dbReference>
<evidence type="ECO:0000313" key="3">
    <source>
        <dbReference type="EMBL" id="MBB6227069.1"/>
    </source>
</evidence>
<dbReference type="RefSeq" id="WP_184196933.1">
    <property type="nucleotide sequence ID" value="NZ_BMOX01000029.1"/>
</dbReference>
<proteinExistence type="predicted"/>
<gene>
    <name evidence="3" type="ORF">FHS79_001231</name>
</gene>
<organism evidence="3 4">
    <name type="scientific">Polymorphobacter multimanifer</name>
    <dbReference type="NCBI Taxonomy" id="1070431"/>
    <lineage>
        <taxon>Bacteria</taxon>
        <taxon>Pseudomonadati</taxon>
        <taxon>Pseudomonadota</taxon>
        <taxon>Alphaproteobacteria</taxon>
        <taxon>Sphingomonadales</taxon>
        <taxon>Sphingosinicellaceae</taxon>
        <taxon>Polymorphobacter</taxon>
    </lineage>
</organism>
<dbReference type="InterPro" id="IPR001623">
    <property type="entry name" value="DnaJ_domain"/>
</dbReference>
<feature type="region of interest" description="Disordered" evidence="1">
    <location>
        <begin position="85"/>
        <end position="106"/>
    </location>
</feature>